<evidence type="ECO:0008006" key="4">
    <source>
        <dbReference type="Google" id="ProtNLM"/>
    </source>
</evidence>
<evidence type="ECO:0000256" key="1">
    <source>
        <dbReference type="ARBA" id="ARBA00023186"/>
    </source>
</evidence>
<gene>
    <name evidence="2" type="ORF">DM558_06030</name>
</gene>
<proteinExistence type="predicted"/>
<dbReference type="Gene3D" id="1.10.287.110">
    <property type="entry name" value="DnaJ domain"/>
    <property type="match status" value="1"/>
</dbReference>
<dbReference type="AlphaFoldDB" id="A0A3S9XD80"/>
<keyword evidence="1" id="KW-0143">Chaperone</keyword>
<accession>A0A3S9XD80</accession>
<evidence type="ECO:0000313" key="2">
    <source>
        <dbReference type="EMBL" id="AZS50360.1"/>
    </source>
</evidence>
<dbReference type="EMBL" id="CP029822">
    <property type="protein sequence ID" value="AZS50360.1"/>
    <property type="molecule type" value="Genomic_DNA"/>
</dbReference>
<name>A0A3S9XD80_9GAMM</name>
<dbReference type="InterPro" id="IPR036869">
    <property type="entry name" value="J_dom_sf"/>
</dbReference>
<keyword evidence="3" id="KW-1185">Reference proteome</keyword>
<organism evidence="2 3">
    <name type="scientific">Entomomonas moraniae</name>
    <dbReference type="NCBI Taxonomy" id="2213226"/>
    <lineage>
        <taxon>Bacteria</taxon>
        <taxon>Pseudomonadati</taxon>
        <taxon>Pseudomonadota</taxon>
        <taxon>Gammaproteobacteria</taxon>
        <taxon>Pseudomonadales</taxon>
        <taxon>Pseudomonadaceae</taxon>
        <taxon>Entomomonas</taxon>
    </lineage>
</organism>
<dbReference type="Proteomes" id="UP000273143">
    <property type="component" value="Chromosome"/>
</dbReference>
<protein>
    <recommendedName>
        <fullName evidence="4">J domain-containing protein</fullName>
    </recommendedName>
</protein>
<evidence type="ECO:0000313" key="3">
    <source>
        <dbReference type="Proteomes" id="UP000273143"/>
    </source>
</evidence>
<dbReference type="KEGG" id="emo:DM558_06030"/>
<sequence>MEDYLQFFKQKISHLFDAFVERRRLANQVIFEGNELVFKALGHLANSQLESKCHRQQLDQEIALQPLSHEQVQLAYQHYLMGKTLETDVLEASLRYFKGCELEKELFLQRCWRMIWADRHLGTREYQLVHLFGFWFGWERARIEKVGIPYRPVFLSQEHQQALVLLEVLVDSPNTFIKQQYKRQLARYHPDKVISSGGSDEAINQATIMTIKIHEAYALIRMMHGF</sequence>
<reference evidence="3" key="1">
    <citation type="submission" date="2018-06" db="EMBL/GenBank/DDBJ databases">
        <title>Complete genome of Pseudomonas insecticola strain QZS01.</title>
        <authorList>
            <person name="Wang J."/>
            <person name="Su Q."/>
        </authorList>
    </citation>
    <scope>NUCLEOTIDE SEQUENCE [LARGE SCALE GENOMIC DNA]</scope>
    <source>
        <strain evidence="3">QZS01</strain>
    </source>
</reference>
<dbReference type="SUPFAM" id="SSF46565">
    <property type="entry name" value="Chaperone J-domain"/>
    <property type="match status" value="1"/>
</dbReference>